<dbReference type="PANTHER" id="PTHR46128">
    <property type="entry name" value="MITOCHONDRIAL GROUP I INTRON SPLICING FACTOR CCM1"/>
    <property type="match status" value="1"/>
</dbReference>
<feature type="repeat" description="PPR" evidence="3">
    <location>
        <begin position="590"/>
        <end position="625"/>
    </location>
</feature>
<dbReference type="Proteomes" id="UP000823046">
    <property type="component" value="Unassembled WGS sequence"/>
</dbReference>
<comment type="caution">
    <text evidence="6">The sequence shown here is derived from an EMBL/GenBank/DDBJ whole genome shotgun (WGS) entry which is preliminary data.</text>
</comment>
<dbReference type="InterPro" id="IPR050872">
    <property type="entry name" value="PPR_P_subfamily"/>
</dbReference>
<feature type="compositionally biased region" description="Polar residues" evidence="4">
    <location>
        <begin position="301"/>
        <end position="310"/>
    </location>
</feature>
<feature type="region of interest" description="Disordered" evidence="4">
    <location>
        <begin position="394"/>
        <end position="422"/>
    </location>
</feature>
<evidence type="ECO:0000256" key="3">
    <source>
        <dbReference type="PROSITE-ProRule" id="PRU00708"/>
    </source>
</evidence>
<feature type="compositionally biased region" description="Low complexity" evidence="4">
    <location>
        <begin position="396"/>
        <end position="407"/>
    </location>
</feature>
<feature type="region of interest" description="Disordered" evidence="4">
    <location>
        <begin position="260"/>
        <end position="373"/>
    </location>
</feature>
<comment type="similarity">
    <text evidence="1">Belongs to the PPR family. P subfamily.</text>
</comment>
<feature type="compositionally biased region" description="Low complexity" evidence="4">
    <location>
        <begin position="291"/>
        <end position="300"/>
    </location>
</feature>
<proteinExistence type="inferred from homology"/>
<dbReference type="InterPro" id="IPR033443">
    <property type="entry name" value="PROP1-like_PPR_dom"/>
</dbReference>
<evidence type="ECO:0000313" key="7">
    <source>
        <dbReference type="Proteomes" id="UP000823046"/>
    </source>
</evidence>
<organism evidence="6 7">
    <name type="scientific">Cardiosporidium cionae</name>
    <dbReference type="NCBI Taxonomy" id="476202"/>
    <lineage>
        <taxon>Eukaryota</taxon>
        <taxon>Sar</taxon>
        <taxon>Alveolata</taxon>
        <taxon>Apicomplexa</taxon>
        <taxon>Aconoidasida</taxon>
        <taxon>Nephromycida</taxon>
        <taxon>Cardiosporidium</taxon>
    </lineage>
</organism>
<dbReference type="NCBIfam" id="TIGR00756">
    <property type="entry name" value="PPR"/>
    <property type="match status" value="5"/>
</dbReference>
<feature type="compositionally biased region" description="Basic and acidic residues" evidence="4">
    <location>
        <begin position="998"/>
        <end position="1009"/>
    </location>
</feature>
<evidence type="ECO:0000259" key="5">
    <source>
        <dbReference type="Pfam" id="PF17177"/>
    </source>
</evidence>
<gene>
    <name evidence="6" type="ORF">IE077_000595</name>
</gene>
<dbReference type="InterPro" id="IPR002885">
    <property type="entry name" value="PPR_rpt"/>
</dbReference>
<dbReference type="PANTHER" id="PTHR46128:SF329">
    <property type="entry name" value="MITOCHONDRIAL GROUP I INTRON SPLICING FACTOR DMR1"/>
    <property type="match status" value="1"/>
</dbReference>
<dbReference type="InterPro" id="IPR011990">
    <property type="entry name" value="TPR-like_helical_dom_sf"/>
</dbReference>
<dbReference type="Pfam" id="PF17177">
    <property type="entry name" value="PPR_long"/>
    <property type="match status" value="1"/>
</dbReference>
<keyword evidence="7" id="KW-1185">Reference proteome</keyword>
<feature type="compositionally biased region" description="Low complexity" evidence="4">
    <location>
        <begin position="325"/>
        <end position="337"/>
    </location>
</feature>
<dbReference type="PROSITE" id="PS51375">
    <property type="entry name" value="PPR"/>
    <property type="match status" value="5"/>
</dbReference>
<feature type="repeat" description="PPR" evidence="3">
    <location>
        <begin position="555"/>
        <end position="589"/>
    </location>
</feature>
<evidence type="ECO:0000256" key="4">
    <source>
        <dbReference type="SAM" id="MobiDB-lite"/>
    </source>
</evidence>
<evidence type="ECO:0000256" key="2">
    <source>
        <dbReference type="ARBA" id="ARBA00022737"/>
    </source>
</evidence>
<feature type="domain" description="PROP1-like PPR" evidence="5">
    <location>
        <begin position="489"/>
        <end position="598"/>
    </location>
</feature>
<accession>A0ABQ7J7Q0</accession>
<dbReference type="Gene3D" id="1.25.40.10">
    <property type="entry name" value="Tetratricopeptide repeat domain"/>
    <property type="match status" value="3"/>
</dbReference>
<feature type="compositionally biased region" description="Low complexity" evidence="4">
    <location>
        <begin position="344"/>
        <end position="370"/>
    </location>
</feature>
<protein>
    <submittedName>
        <fullName evidence="6">Pentatricopeptide repeat domain-containing protein</fullName>
    </submittedName>
</protein>
<keyword evidence="2" id="KW-0677">Repeat</keyword>
<name>A0ABQ7J7Q0_9APIC</name>
<dbReference type="Pfam" id="PF13041">
    <property type="entry name" value="PPR_2"/>
    <property type="match status" value="1"/>
</dbReference>
<dbReference type="EMBL" id="JADAQX010000527">
    <property type="protein sequence ID" value="KAF8819978.1"/>
    <property type="molecule type" value="Genomic_DNA"/>
</dbReference>
<feature type="repeat" description="PPR" evidence="3">
    <location>
        <begin position="626"/>
        <end position="660"/>
    </location>
</feature>
<sequence length="1009" mass="112557">MTSIIYFYSFSPASSLGIPPFSPPSLSSSTLSRYLSRLFRFYCLMMAFVGLLSRPSIGLLDFSSSALLRVQRRAAATAGRFSLPFRSGRPRGKRGGNAFVKQSSTIQKSSEFSSEIDTDVAPLSDLQSFDKAADLVSVQQAPHRSFSPSARSRSFSERHGNIIIDQQLQIRRLRARPLATPRKTWRSIKAELISASPTGFKDTSPLSQPLSIFDEPLIERLETLSSNEAAPTALNKTGHNAVRAASNFASKASTSTVGQPYFWDKSKQKPQRSRRSSHWEMPDISPRIGVPSPTSLSSPSETFTVATPSVSPIDPNEHPYFLNATMSSSTSPDLSSSPHPPSSPMTTPSSTAHPEPTSLSSLMNLSSPPSKHSLPGLQPFKLIAQLSQAPSSLVETSLPSSHALLPTPSTPSPPSSGLPEPGSTLISQLKQNALLFKQTGADPSLVESLRSSLSYFPGIERQQRRKEMMAYDETFEFLLTSGKASLENINLLIKAQAIQGRMKEALETYEKMHVFGFDPDVETFTSLLQGCVATQDAALSRWLFLKMRAALITPTERLYATLIKAHVAAGDLKSGFSLLRKMEEEDLKPNGIVYTTLIDGLVKAHRLEKAWKIFWEMRTWKGISPDSVLFTVMIKACAKRKETERALSLFDDMKLSGCTPTDITYTELIHSCCQRKDFTHKAFDFLNQMLAEDMPLTSTVCTFLLEACITSSNVKKAKEIMRLINNHHIVLTPAMYNQLISLFASAMRLPKVSLHERSGYLRYAWHILQVMRQSKITISTSTLNALMKVYIYGGFPLYAIDLLQQYSFFHCKPTATTYFLLLKMFYGEQKDVGRFFTVWKYMRQTIASSPSPAMLHLALEAAMESRSAALTVKIMKEMYEAKVYPTVALTERLVRVGQKITEIHELIGLFVKMEKEQVFEKTSKTQALLQAEMDEHELRLFSEGKTLKTAETAEESVRKAFFGEKKSSAASERGKRRGKFPSWEDYKAAKQKGGEAYAQRHDRPKSSFL</sequence>
<evidence type="ECO:0000313" key="6">
    <source>
        <dbReference type="EMBL" id="KAF8819978.1"/>
    </source>
</evidence>
<feature type="region of interest" description="Disordered" evidence="4">
    <location>
        <begin position="964"/>
        <end position="1009"/>
    </location>
</feature>
<feature type="repeat" description="PPR" evidence="3">
    <location>
        <begin position="661"/>
        <end position="696"/>
    </location>
</feature>
<evidence type="ECO:0000256" key="1">
    <source>
        <dbReference type="ARBA" id="ARBA00007626"/>
    </source>
</evidence>
<reference evidence="6 7" key="1">
    <citation type="journal article" date="2020" name="bioRxiv">
        <title>Metabolic contributions of an alphaproteobacterial endosymbiont in the apicomplexan Cardiosporidium cionae.</title>
        <authorList>
            <person name="Hunter E.S."/>
            <person name="Paight C.J."/>
            <person name="Lane C.E."/>
        </authorList>
    </citation>
    <scope>NUCLEOTIDE SEQUENCE [LARGE SCALE GENOMIC DNA]</scope>
    <source>
        <strain evidence="6">ESH_2018</strain>
    </source>
</reference>
<feature type="repeat" description="PPR" evidence="3">
    <location>
        <begin position="485"/>
        <end position="519"/>
    </location>
</feature>